<proteinExistence type="predicted"/>
<dbReference type="EMBL" id="JAHXZJ010001864">
    <property type="protein sequence ID" value="KAH0549526.1"/>
    <property type="molecule type" value="Genomic_DNA"/>
</dbReference>
<feature type="compositionally biased region" description="Basic and acidic residues" evidence="1">
    <location>
        <begin position="137"/>
        <end position="150"/>
    </location>
</feature>
<comment type="caution">
    <text evidence="2">The sequence shown here is derived from an EMBL/GenBank/DDBJ whole genome shotgun (WGS) entry which is preliminary data.</text>
</comment>
<evidence type="ECO:0000313" key="2">
    <source>
        <dbReference type="EMBL" id="KAH0549526.1"/>
    </source>
</evidence>
<evidence type="ECO:0000256" key="1">
    <source>
        <dbReference type="SAM" id="MobiDB-lite"/>
    </source>
</evidence>
<reference evidence="2 3" key="1">
    <citation type="journal article" date="2021" name="J. Hered.">
        <title>A chromosome-level genome assembly of the parasitoid wasp, Cotesia glomerata (Hymenoptera: Braconidae).</title>
        <authorList>
            <person name="Pinto B.J."/>
            <person name="Weis J.J."/>
            <person name="Gamble T."/>
            <person name="Ode P.J."/>
            <person name="Paul R."/>
            <person name="Zaspel J.M."/>
        </authorList>
    </citation>
    <scope>NUCLEOTIDE SEQUENCE [LARGE SCALE GENOMIC DNA]</scope>
    <source>
        <strain evidence="2">CgM1</strain>
    </source>
</reference>
<evidence type="ECO:0000313" key="3">
    <source>
        <dbReference type="Proteomes" id="UP000826195"/>
    </source>
</evidence>
<keyword evidence="3" id="KW-1185">Reference proteome</keyword>
<feature type="region of interest" description="Disordered" evidence="1">
    <location>
        <begin position="90"/>
        <end position="172"/>
    </location>
</feature>
<gene>
    <name evidence="2" type="ORF">KQX54_010020</name>
</gene>
<sequence length="217" mass="23878">MDVVQSTNSAETDSGGRKAFSSFYRDRVNSAPPSNCRQTPVERLGSKIVELLEYIKDRTNVHGEIKKLARSIDTAYNLALTDFTASSKMAQNRTVKTTQTSPGMSVQADTPSTPNLVYQEPNPKRRQLSTPSPASGHDPKLKETEEEKGVDLGPNNKCPQKGHTSHSVLGNGTRGVETKIFSQTNIIMFAPNKQRVIGHARKSRLAVCVYQYNNATL</sequence>
<dbReference type="Proteomes" id="UP000826195">
    <property type="component" value="Unassembled WGS sequence"/>
</dbReference>
<organism evidence="2 3">
    <name type="scientific">Cotesia glomerata</name>
    <name type="common">Lepidopteran parasitic wasp</name>
    <name type="synonym">Apanteles glomeratus</name>
    <dbReference type="NCBI Taxonomy" id="32391"/>
    <lineage>
        <taxon>Eukaryota</taxon>
        <taxon>Metazoa</taxon>
        <taxon>Ecdysozoa</taxon>
        <taxon>Arthropoda</taxon>
        <taxon>Hexapoda</taxon>
        <taxon>Insecta</taxon>
        <taxon>Pterygota</taxon>
        <taxon>Neoptera</taxon>
        <taxon>Endopterygota</taxon>
        <taxon>Hymenoptera</taxon>
        <taxon>Apocrita</taxon>
        <taxon>Ichneumonoidea</taxon>
        <taxon>Braconidae</taxon>
        <taxon>Microgastrinae</taxon>
        <taxon>Cotesia</taxon>
    </lineage>
</organism>
<accession>A0AAV7IB37</accession>
<protein>
    <submittedName>
        <fullName evidence="2">Uncharacterized protein</fullName>
    </submittedName>
</protein>
<feature type="compositionally biased region" description="Polar residues" evidence="1">
    <location>
        <begin position="90"/>
        <end position="116"/>
    </location>
</feature>
<dbReference type="AlphaFoldDB" id="A0AAV7IB37"/>
<name>A0AAV7IB37_COTGL</name>